<feature type="region of interest" description="Disordered" evidence="1">
    <location>
        <begin position="206"/>
        <end position="352"/>
    </location>
</feature>
<reference evidence="4" key="1">
    <citation type="journal article" date="2019" name="Int. J. Syst. Evol. Microbiol.">
        <title>The Global Catalogue of Microorganisms (GCM) 10K type strain sequencing project: providing services to taxonomists for standard genome sequencing and annotation.</title>
        <authorList>
            <consortium name="The Broad Institute Genomics Platform"/>
            <consortium name="The Broad Institute Genome Sequencing Center for Infectious Disease"/>
            <person name="Wu L."/>
            <person name="Ma J."/>
        </authorList>
    </citation>
    <scope>NUCLEOTIDE SEQUENCE [LARGE SCALE GENOMIC DNA]</scope>
    <source>
        <strain evidence="4">CCUG 49560</strain>
    </source>
</reference>
<evidence type="ECO:0000313" key="3">
    <source>
        <dbReference type="EMBL" id="MFC4588253.1"/>
    </source>
</evidence>
<feature type="region of interest" description="Disordered" evidence="1">
    <location>
        <begin position="374"/>
        <end position="403"/>
    </location>
</feature>
<keyword evidence="2" id="KW-0472">Membrane</keyword>
<feature type="transmembrane region" description="Helical" evidence="2">
    <location>
        <begin position="587"/>
        <end position="608"/>
    </location>
</feature>
<protein>
    <recommendedName>
        <fullName evidence="5">RNA polymerase sigma factor 70 region 4 type 2 domain-containing protein</fullName>
    </recommendedName>
</protein>
<proteinExistence type="predicted"/>
<feature type="region of interest" description="Disordered" evidence="1">
    <location>
        <begin position="459"/>
        <end position="521"/>
    </location>
</feature>
<dbReference type="InterPro" id="IPR013324">
    <property type="entry name" value="RNA_pol_sigma_r3/r4-like"/>
</dbReference>
<dbReference type="Proteomes" id="UP001595891">
    <property type="component" value="Unassembled WGS sequence"/>
</dbReference>
<name>A0ABV9EHJ0_9ACTN</name>
<feature type="compositionally biased region" description="Low complexity" evidence="1">
    <location>
        <begin position="468"/>
        <end position="493"/>
    </location>
</feature>
<evidence type="ECO:0000313" key="4">
    <source>
        <dbReference type="Proteomes" id="UP001595891"/>
    </source>
</evidence>
<dbReference type="Gene3D" id="1.20.140.160">
    <property type="match status" value="1"/>
</dbReference>
<evidence type="ECO:0008006" key="5">
    <source>
        <dbReference type="Google" id="ProtNLM"/>
    </source>
</evidence>
<accession>A0ABV9EHJ0</accession>
<dbReference type="EMBL" id="JBHSFN010000011">
    <property type="protein sequence ID" value="MFC4588253.1"/>
    <property type="molecule type" value="Genomic_DNA"/>
</dbReference>
<keyword evidence="2" id="KW-1133">Transmembrane helix</keyword>
<feature type="compositionally biased region" description="Pro residues" evidence="1">
    <location>
        <begin position="275"/>
        <end position="317"/>
    </location>
</feature>
<dbReference type="RefSeq" id="WP_262844508.1">
    <property type="nucleotide sequence ID" value="NZ_JANZYP010000029.1"/>
</dbReference>
<feature type="compositionally biased region" description="Basic and acidic residues" evidence="1">
    <location>
        <begin position="539"/>
        <end position="551"/>
    </location>
</feature>
<sequence>MTPSLTDRRPRGELVAELYDRNAAGLYAYCHDQLGGTTSAADALVAVFENVPAVEPPRAALYALARREIYRRDVAYAFPSVDPAVDPATALIERVIREVRPHQREVLLLSAVCGLDVVELAWVLDVAADTAEQLVLSARQRFGHSLSTAVTSALPAPSAPPAVAEAYGALAVAPIEDALARLPWRAPSLGLRVRILSAIPEDATTATARPAGELRWPTTPRWPLPLADPNPFTNTGVFPAQELTPPKPGRRSRHEATTEPMPKVRVPGQRNSLVKPPPASHAAPPAPPQAPPVSHAAPPPPPPAPPAFREAPPPPPDTLVASSAKPVAPDVPEAAGSTAVDEPAGVRAPMPKRSFGDALAAGNWPTLQRTFAAGRPPAKTEGAETEAVPASAEPEPSLSTEPDTASVLARLAVAARTAVTHAVAARTAVTHAVAARTAVTHAVAARTAFTHAVAARMASTRAPAEPDTSATPAEETSSTVVSPVSPVSPVTPVDEPQDGPAARGSALAEPEGPYDTKATPDPVVPIVPVFSVKATRARTKADSASEAKDDAAEAAETDAAPFGAEPATRHRHDRLKPIKLGEHHFDWLWELGGFILCVLIALLVFMLMPGIITR</sequence>
<dbReference type="SUPFAM" id="SSF88659">
    <property type="entry name" value="Sigma3 and sigma4 domains of RNA polymerase sigma factors"/>
    <property type="match status" value="1"/>
</dbReference>
<keyword evidence="2" id="KW-0812">Transmembrane</keyword>
<comment type="caution">
    <text evidence="3">The sequence shown here is derived from an EMBL/GenBank/DDBJ whole genome shotgun (WGS) entry which is preliminary data.</text>
</comment>
<keyword evidence="4" id="KW-1185">Reference proteome</keyword>
<feature type="region of interest" description="Disordered" evidence="1">
    <location>
        <begin position="538"/>
        <end position="569"/>
    </location>
</feature>
<organism evidence="3 4">
    <name type="scientific">Sphaerisporangium corydalis</name>
    <dbReference type="NCBI Taxonomy" id="1441875"/>
    <lineage>
        <taxon>Bacteria</taxon>
        <taxon>Bacillati</taxon>
        <taxon>Actinomycetota</taxon>
        <taxon>Actinomycetes</taxon>
        <taxon>Streptosporangiales</taxon>
        <taxon>Streptosporangiaceae</taxon>
        <taxon>Sphaerisporangium</taxon>
    </lineage>
</organism>
<gene>
    <name evidence="3" type="ORF">ACFO8L_19345</name>
</gene>
<evidence type="ECO:0000256" key="1">
    <source>
        <dbReference type="SAM" id="MobiDB-lite"/>
    </source>
</evidence>
<evidence type="ECO:0000256" key="2">
    <source>
        <dbReference type="SAM" id="Phobius"/>
    </source>
</evidence>